<keyword evidence="1" id="KW-0479">Metal-binding</keyword>
<dbReference type="Gene3D" id="3.30.40.10">
    <property type="entry name" value="Zinc/RING finger domain, C3HC4 (zinc finger)"/>
    <property type="match status" value="2"/>
</dbReference>
<gene>
    <name evidence="7" type="ORF">BQ2448_5616</name>
</gene>
<dbReference type="EMBL" id="FMSP01000001">
    <property type="protein sequence ID" value="SCV66970.1"/>
    <property type="molecule type" value="Genomic_DNA"/>
</dbReference>
<dbReference type="SUPFAM" id="SSF57903">
    <property type="entry name" value="FYVE/PHD zinc finger"/>
    <property type="match status" value="2"/>
</dbReference>
<dbReference type="AlphaFoldDB" id="A0A238EYK3"/>
<dbReference type="GO" id="GO:0032221">
    <property type="term" value="C:Rpd3S complex"/>
    <property type="evidence" value="ECO:0007669"/>
    <property type="project" value="TreeGrafter"/>
</dbReference>
<keyword evidence="3" id="KW-0862">Zinc</keyword>
<dbReference type="InterPro" id="IPR001965">
    <property type="entry name" value="Znf_PHD"/>
</dbReference>
<feature type="domain" description="PHD-type" evidence="6">
    <location>
        <begin position="326"/>
        <end position="376"/>
    </location>
</feature>
<evidence type="ECO:0000259" key="6">
    <source>
        <dbReference type="PROSITE" id="PS50016"/>
    </source>
</evidence>
<evidence type="ECO:0000256" key="1">
    <source>
        <dbReference type="ARBA" id="ARBA00022723"/>
    </source>
</evidence>
<dbReference type="Pfam" id="PF00628">
    <property type="entry name" value="PHD"/>
    <property type="match status" value="2"/>
</dbReference>
<dbReference type="Proteomes" id="UP000198372">
    <property type="component" value="Unassembled WGS sequence"/>
</dbReference>
<dbReference type="GO" id="GO:0006357">
    <property type="term" value="P:regulation of transcription by RNA polymerase II"/>
    <property type="evidence" value="ECO:0007669"/>
    <property type="project" value="TreeGrafter"/>
</dbReference>
<dbReference type="InterPro" id="IPR019786">
    <property type="entry name" value="Zinc_finger_PHD-type_CS"/>
</dbReference>
<dbReference type="InterPro" id="IPR011011">
    <property type="entry name" value="Znf_FYVE_PHD"/>
</dbReference>
<dbReference type="PANTHER" id="PTHR47636">
    <property type="entry name" value="TRANSCRIPTIONAL REGULATORY PROTEIN RCO1"/>
    <property type="match status" value="1"/>
</dbReference>
<feature type="region of interest" description="Disordered" evidence="5">
    <location>
        <begin position="1"/>
        <end position="225"/>
    </location>
</feature>
<reference evidence="8" key="1">
    <citation type="submission" date="2016-09" db="EMBL/GenBank/DDBJ databases">
        <authorList>
            <person name="Jeantristanb JTB J.-T."/>
            <person name="Ricardo R."/>
        </authorList>
    </citation>
    <scope>NUCLEOTIDE SEQUENCE [LARGE SCALE GENOMIC DNA]</scope>
</reference>
<dbReference type="OrthoDB" id="5876363at2759"/>
<dbReference type="InterPro" id="IPR052819">
    <property type="entry name" value="Chromatin_regulatory_protein"/>
</dbReference>
<name>A0A238EYK3_9BASI</name>
<evidence type="ECO:0000313" key="7">
    <source>
        <dbReference type="EMBL" id="SCV66970.1"/>
    </source>
</evidence>
<dbReference type="CDD" id="cd15535">
    <property type="entry name" value="PHD1_Rco1"/>
    <property type="match status" value="1"/>
</dbReference>
<feature type="region of interest" description="Disordered" evidence="5">
    <location>
        <begin position="241"/>
        <end position="260"/>
    </location>
</feature>
<evidence type="ECO:0000256" key="4">
    <source>
        <dbReference type="PROSITE-ProRule" id="PRU00146"/>
    </source>
</evidence>
<accession>A0A238EYK3</accession>
<keyword evidence="2 4" id="KW-0863">Zinc-finger</keyword>
<evidence type="ECO:0000256" key="2">
    <source>
        <dbReference type="ARBA" id="ARBA00022771"/>
    </source>
</evidence>
<dbReference type="CDD" id="cd15534">
    <property type="entry name" value="PHD2_PHF12_Rco1"/>
    <property type="match status" value="1"/>
</dbReference>
<evidence type="ECO:0000313" key="8">
    <source>
        <dbReference type="Proteomes" id="UP000198372"/>
    </source>
</evidence>
<feature type="compositionally biased region" description="Polar residues" evidence="5">
    <location>
        <begin position="620"/>
        <end position="636"/>
    </location>
</feature>
<dbReference type="PROSITE" id="PS50016">
    <property type="entry name" value="ZF_PHD_2"/>
    <property type="match status" value="2"/>
</dbReference>
<feature type="domain" description="PHD-type" evidence="6">
    <location>
        <begin position="471"/>
        <end position="526"/>
    </location>
</feature>
<proteinExistence type="predicted"/>
<keyword evidence="8" id="KW-1185">Reference proteome</keyword>
<dbReference type="InterPro" id="IPR019787">
    <property type="entry name" value="Znf_PHD-finger"/>
</dbReference>
<feature type="compositionally biased region" description="Polar residues" evidence="5">
    <location>
        <begin position="212"/>
        <end position="225"/>
    </location>
</feature>
<dbReference type="STRING" id="269621.A0A238EYK3"/>
<evidence type="ECO:0000256" key="5">
    <source>
        <dbReference type="SAM" id="MobiDB-lite"/>
    </source>
</evidence>
<protein>
    <submittedName>
        <fullName evidence="7">BQ2448_5616 protein</fullName>
    </submittedName>
</protein>
<organism evidence="7 8">
    <name type="scientific">Microbotryum intermedium</name>
    <dbReference type="NCBI Taxonomy" id="269621"/>
    <lineage>
        <taxon>Eukaryota</taxon>
        <taxon>Fungi</taxon>
        <taxon>Dikarya</taxon>
        <taxon>Basidiomycota</taxon>
        <taxon>Pucciniomycotina</taxon>
        <taxon>Microbotryomycetes</taxon>
        <taxon>Microbotryales</taxon>
        <taxon>Microbotryaceae</taxon>
        <taxon>Microbotryum</taxon>
    </lineage>
</organism>
<feature type="region of interest" description="Disordered" evidence="5">
    <location>
        <begin position="620"/>
        <end position="649"/>
    </location>
</feature>
<dbReference type="PANTHER" id="PTHR47636:SF1">
    <property type="entry name" value="TRANSCRIPTIONAL REGULATORY PROTEIN RCO1"/>
    <property type="match status" value="1"/>
</dbReference>
<dbReference type="InterPro" id="IPR013083">
    <property type="entry name" value="Znf_RING/FYVE/PHD"/>
</dbReference>
<feature type="compositionally biased region" description="Low complexity" evidence="5">
    <location>
        <begin position="100"/>
        <end position="135"/>
    </location>
</feature>
<dbReference type="PROSITE" id="PS01359">
    <property type="entry name" value="ZF_PHD_1"/>
    <property type="match status" value="1"/>
</dbReference>
<feature type="compositionally biased region" description="Polar residues" evidence="5">
    <location>
        <begin position="707"/>
        <end position="719"/>
    </location>
</feature>
<evidence type="ECO:0000256" key="3">
    <source>
        <dbReference type="ARBA" id="ARBA00022833"/>
    </source>
</evidence>
<dbReference type="SMART" id="SM00249">
    <property type="entry name" value="PHD"/>
    <property type="match status" value="2"/>
</dbReference>
<sequence>MASHPDKGLAGNAFAPPALHTADPSRGCGSVPAPPTAAAPSVQAGAVEGAPVTASARPLTGLGLGESQGQGEAEDPGRTPRGDGASGATVASVANHDSFTARASSMDRSAASSSMSNSNSTSTDGDGGSSVASGTLMPSSDHHSGVPVPQERVRSRLAANTSSSSSSSTMLLHQNVDMDVDDDQSSSAPATPLLAGQTEMKSGDATGDDAVVSSSGTATPVLNPTQELEEQEIALFGAASVEDSLPPPPRELAGKGKAGGWGSNGASTGLGLGDGIIKPGSKRAQKSIKISAGSATTAKGPKILARRAAVSAHKAFSGEEAQLPNNDYCDACLGKGHFLCCDGGCLKSFHFTCLDPPLDVDQVPDEAWYCKACRAAKRPPPQPPRGFFRELIHKINCENPKAFSLGSDIKSLYKNIATGPVGEYIDTTEHRPPSKITAKLTHYRIVALRRGRAVGQEERDGYKLRDKTGKTLICYHCNETASIAKQRRIISCDFCDQHWHLDCLDPPLVGMPPPTRKWMCPAHAQHVLPKKRIPRSTTTIPVQSRDSTNNGDILVIPKREPRMLDDDRYEEITVNRVRYQVPEETIILDFWGKAGALQASLKASMALKSLDVTHAENGTLATNRHSSPNMDMSSNESGDDALDRQYASRGQRSSSALSALDGLALLAEVRFADLQASKEEDVTMADRAQNGVSSAKEKVNGGGVDPTHTTIGSETKQEV</sequence>
<feature type="region of interest" description="Disordered" evidence="5">
    <location>
        <begin position="681"/>
        <end position="719"/>
    </location>
</feature>
<dbReference type="GO" id="GO:0008270">
    <property type="term" value="F:zinc ion binding"/>
    <property type="evidence" value="ECO:0007669"/>
    <property type="project" value="UniProtKB-KW"/>
</dbReference>